<accession>A0A1X1ZX10</accession>
<keyword evidence="4 7" id="KW-0479">Metal-binding</keyword>
<feature type="binding site" evidence="7">
    <location>
        <position position="5"/>
    </location>
    <ligand>
        <name>Mg(2+)</name>
        <dbReference type="ChEBI" id="CHEBI:18420"/>
    </ligand>
</feature>
<dbReference type="Proteomes" id="UP000193529">
    <property type="component" value="Unassembled WGS sequence"/>
</dbReference>
<evidence type="ECO:0000256" key="4">
    <source>
        <dbReference type="ARBA" id="ARBA00022723"/>
    </source>
</evidence>
<comment type="cofactor">
    <cofactor evidence="1 7">
        <name>Mg(2+)</name>
        <dbReference type="ChEBI" id="CHEBI:18420"/>
    </cofactor>
</comment>
<feature type="binding site" evidence="7">
    <location>
        <position position="95"/>
    </location>
    <ligand>
        <name>Mg(2+)</name>
        <dbReference type="ChEBI" id="CHEBI:18420"/>
    </ligand>
</feature>
<reference evidence="9 10" key="1">
    <citation type="submission" date="2016-01" db="EMBL/GenBank/DDBJ databases">
        <title>The new phylogeny of the genus Mycobacterium.</title>
        <authorList>
            <person name="Tarcisio F."/>
            <person name="Conor M."/>
            <person name="Antonella G."/>
            <person name="Elisabetta G."/>
            <person name="Giulia F.S."/>
            <person name="Sara T."/>
            <person name="Anna F."/>
            <person name="Clotilde B."/>
            <person name="Roberto B."/>
            <person name="Veronica D.S."/>
            <person name="Fabio R."/>
            <person name="Monica P."/>
            <person name="Olivier J."/>
            <person name="Enrico T."/>
            <person name="Nicola S."/>
        </authorList>
    </citation>
    <scope>NUCLEOTIDE SEQUENCE [LARGE SCALE GENOMIC DNA]</scope>
    <source>
        <strain evidence="9 10">DSM 44572</strain>
    </source>
</reference>
<evidence type="ECO:0000256" key="3">
    <source>
        <dbReference type="ARBA" id="ARBA00022722"/>
    </source>
</evidence>
<organism evidence="9 10">
    <name type="scientific">Mycobacterium palustre</name>
    <dbReference type="NCBI Taxonomy" id="153971"/>
    <lineage>
        <taxon>Bacteria</taxon>
        <taxon>Bacillati</taxon>
        <taxon>Actinomycetota</taxon>
        <taxon>Actinomycetes</taxon>
        <taxon>Mycobacteriales</taxon>
        <taxon>Mycobacteriaceae</taxon>
        <taxon>Mycobacterium</taxon>
        <taxon>Mycobacterium simiae complex</taxon>
    </lineage>
</organism>
<evidence type="ECO:0000256" key="6">
    <source>
        <dbReference type="ARBA" id="ARBA00022842"/>
    </source>
</evidence>
<evidence type="ECO:0000259" key="8">
    <source>
        <dbReference type="Pfam" id="PF01850"/>
    </source>
</evidence>
<comment type="function">
    <text evidence="7">Toxic component of a toxin-antitoxin (TA) system. An RNase.</text>
</comment>
<keyword evidence="7" id="KW-0800">Toxin</keyword>
<keyword evidence="2 7" id="KW-1277">Toxin-antitoxin system</keyword>
<comment type="caution">
    <text evidence="9">The sequence shown here is derived from an EMBL/GenBank/DDBJ whole genome shotgun (WGS) entry which is preliminary data.</text>
</comment>
<dbReference type="HAMAP" id="MF_00265">
    <property type="entry name" value="VapC_Nob1"/>
    <property type="match status" value="1"/>
</dbReference>
<keyword evidence="5 7" id="KW-0378">Hydrolase</keyword>
<gene>
    <name evidence="7" type="primary">vapC</name>
    <name evidence="9" type="ORF">AWC19_26945</name>
</gene>
<dbReference type="EMBL" id="LQPJ01000059">
    <property type="protein sequence ID" value="ORW28629.1"/>
    <property type="molecule type" value="Genomic_DNA"/>
</dbReference>
<evidence type="ECO:0000313" key="9">
    <source>
        <dbReference type="EMBL" id="ORW28629.1"/>
    </source>
</evidence>
<dbReference type="OrthoDB" id="4377304at2"/>
<dbReference type="Gene3D" id="3.40.50.1010">
    <property type="entry name" value="5'-nuclease"/>
    <property type="match status" value="1"/>
</dbReference>
<dbReference type="Pfam" id="PF01850">
    <property type="entry name" value="PIN"/>
    <property type="match status" value="1"/>
</dbReference>
<dbReference type="InterPro" id="IPR044153">
    <property type="entry name" value="PIN_Pae0151-like"/>
</dbReference>
<feature type="domain" description="PIN" evidence="8">
    <location>
        <begin position="2"/>
        <end position="120"/>
    </location>
</feature>
<proteinExistence type="inferred from homology"/>
<dbReference type="GO" id="GO:0004540">
    <property type="term" value="F:RNA nuclease activity"/>
    <property type="evidence" value="ECO:0007669"/>
    <property type="project" value="InterPro"/>
</dbReference>
<keyword evidence="3 7" id="KW-0540">Nuclease</keyword>
<dbReference type="SUPFAM" id="SSF88723">
    <property type="entry name" value="PIN domain-like"/>
    <property type="match status" value="1"/>
</dbReference>
<dbReference type="GO" id="GO:0016787">
    <property type="term" value="F:hydrolase activity"/>
    <property type="evidence" value="ECO:0007669"/>
    <property type="project" value="UniProtKB-KW"/>
</dbReference>
<evidence type="ECO:0000256" key="1">
    <source>
        <dbReference type="ARBA" id="ARBA00001946"/>
    </source>
</evidence>
<evidence type="ECO:0000256" key="5">
    <source>
        <dbReference type="ARBA" id="ARBA00022801"/>
    </source>
</evidence>
<evidence type="ECO:0000313" key="10">
    <source>
        <dbReference type="Proteomes" id="UP000193529"/>
    </source>
</evidence>
<evidence type="ECO:0000256" key="2">
    <source>
        <dbReference type="ARBA" id="ARBA00022649"/>
    </source>
</evidence>
<dbReference type="EC" id="3.1.-.-" evidence="7"/>
<keyword evidence="6 7" id="KW-0460">Magnesium</keyword>
<evidence type="ECO:0000256" key="7">
    <source>
        <dbReference type="HAMAP-Rule" id="MF_00265"/>
    </source>
</evidence>
<name>A0A1X1ZX10_9MYCO</name>
<comment type="similarity">
    <text evidence="7">Belongs to the PINc/VapC protein family.</text>
</comment>
<dbReference type="PANTHER" id="PTHR35901">
    <property type="entry name" value="RIBONUCLEASE VAPC3"/>
    <property type="match status" value="1"/>
</dbReference>
<dbReference type="InterPro" id="IPR002716">
    <property type="entry name" value="PIN_dom"/>
</dbReference>
<dbReference type="STRING" id="153971.AWC19_26945"/>
<dbReference type="GO" id="GO:0000287">
    <property type="term" value="F:magnesium ion binding"/>
    <property type="evidence" value="ECO:0007669"/>
    <property type="project" value="UniProtKB-UniRule"/>
</dbReference>
<protein>
    <recommendedName>
        <fullName evidence="7">Ribonuclease VapC</fullName>
        <shortName evidence="7">RNase VapC</shortName>
        <ecNumber evidence="7">3.1.-.-</ecNumber>
    </recommendedName>
    <alternativeName>
        <fullName evidence="7">Toxin VapC</fullName>
    </alternativeName>
</protein>
<keyword evidence="10" id="KW-1185">Reference proteome</keyword>
<dbReference type="InterPro" id="IPR022907">
    <property type="entry name" value="VapC_family"/>
</dbReference>
<dbReference type="PANTHER" id="PTHR35901:SF1">
    <property type="entry name" value="EXONUCLEASE VAPC9"/>
    <property type="match status" value="1"/>
</dbReference>
<dbReference type="GO" id="GO:0090729">
    <property type="term" value="F:toxin activity"/>
    <property type="evidence" value="ECO:0007669"/>
    <property type="project" value="UniProtKB-KW"/>
</dbReference>
<dbReference type="AlphaFoldDB" id="A0A1X1ZX10"/>
<sequence length="132" mass="14166">MIVVDASVLAVALGDDGADGQQARQRLANEALVAPELVDIEVLSVWRRQVAAKLMPARRAVSAVADLGDLPLRRSPHQPLLQRVWDFRDAVTPYDAAYIALAEALDVALVTADARLSRASGVRCVVEVVGRS</sequence>
<dbReference type="InterPro" id="IPR029060">
    <property type="entry name" value="PIN-like_dom_sf"/>
</dbReference>
<dbReference type="CDD" id="cd09873">
    <property type="entry name" value="PIN_Pae0151-like"/>
    <property type="match status" value="1"/>
</dbReference>
<dbReference type="InterPro" id="IPR051619">
    <property type="entry name" value="TypeII_TA_RNase_PINc/VapC"/>
</dbReference>